<accession>A0A6N7LTH6</accession>
<organism evidence="1 2">
    <name type="scientific">Alcanivorax sediminis</name>
    <dbReference type="NCBI Taxonomy" id="2663008"/>
    <lineage>
        <taxon>Bacteria</taxon>
        <taxon>Pseudomonadati</taxon>
        <taxon>Pseudomonadota</taxon>
        <taxon>Gammaproteobacteria</taxon>
        <taxon>Oceanospirillales</taxon>
        <taxon>Alcanivoracaceae</taxon>
        <taxon>Alcanivorax</taxon>
    </lineage>
</organism>
<reference evidence="1 2" key="1">
    <citation type="submission" date="2019-10" db="EMBL/GenBank/DDBJ databases">
        <title>Alcanivorax sp.PA15-N-34 draft genome sequence.</title>
        <authorList>
            <person name="Liao X."/>
            <person name="Shao Z."/>
        </authorList>
    </citation>
    <scope>NUCLEOTIDE SEQUENCE [LARGE SCALE GENOMIC DNA]</scope>
    <source>
        <strain evidence="1 2">PA15-N-34</strain>
    </source>
</reference>
<name>A0A6N7LTH6_9GAMM</name>
<dbReference type="AlphaFoldDB" id="A0A6N7LTH6"/>
<comment type="caution">
    <text evidence="1">The sequence shown here is derived from an EMBL/GenBank/DDBJ whole genome shotgun (WGS) entry which is preliminary data.</text>
</comment>
<protein>
    <submittedName>
        <fullName evidence="1">Uncharacterized protein</fullName>
    </submittedName>
</protein>
<evidence type="ECO:0000313" key="1">
    <source>
        <dbReference type="EMBL" id="MQX52305.1"/>
    </source>
</evidence>
<sequence>MFEILIPYRDDPARWYPVDAVSLRGNVYRITSVPENAPALRFGPGDRVECEQQTDDQGHIRLLARRVAPPAQPW</sequence>
<keyword evidence="2" id="KW-1185">Reference proteome</keyword>
<dbReference type="Proteomes" id="UP000469421">
    <property type="component" value="Unassembled WGS sequence"/>
</dbReference>
<dbReference type="EMBL" id="WIRE01000001">
    <property type="protein sequence ID" value="MQX52305.1"/>
    <property type="molecule type" value="Genomic_DNA"/>
</dbReference>
<proteinExistence type="predicted"/>
<evidence type="ECO:0000313" key="2">
    <source>
        <dbReference type="Proteomes" id="UP000469421"/>
    </source>
</evidence>
<gene>
    <name evidence="1" type="ORF">GFN93_03530</name>
</gene>
<dbReference type="RefSeq" id="WP_153499027.1">
    <property type="nucleotide sequence ID" value="NZ_WIRE01000001.1"/>
</dbReference>